<dbReference type="Proteomes" id="UP000322234">
    <property type="component" value="Unassembled WGS sequence"/>
</dbReference>
<evidence type="ECO:0000313" key="3">
    <source>
        <dbReference type="Proteomes" id="UP000322234"/>
    </source>
</evidence>
<comment type="caution">
    <text evidence="2">The sequence shown here is derived from an EMBL/GenBank/DDBJ whole genome shotgun (WGS) entry which is preliminary data.</text>
</comment>
<feature type="region of interest" description="Disordered" evidence="1">
    <location>
        <begin position="294"/>
        <end position="335"/>
    </location>
</feature>
<accession>A0A6B0RMQ4</accession>
<gene>
    <name evidence="2" type="ORF">E5288_WYG001955</name>
</gene>
<evidence type="ECO:0000256" key="1">
    <source>
        <dbReference type="SAM" id="MobiDB-lite"/>
    </source>
</evidence>
<protein>
    <submittedName>
        <fullName evidence="2">Uncharacterized protein</fullName>
    </submittedName>
</protein>
<feature type="region of interest" description="Disordered" evidence="1">
    <location>
        <begin position="225"/>
        <end position="259"/>
    </location>
</feature>
<evidence type="ECO:0000313" key="2">
    <source>
        <dbReference type="EMBL" id="MXQ90291.1"/>
    </source>
</evidence>
<sequence>MGKQQEGVALQESEAQNEIAPEDVKYRLETIPKAPLQLQHLSYFSEPKPPWIPLSTTYGESHKPWTYHGEEPSHSVYIRGRKIASVTHPDYRDCINQYQRDFQAPECNQVLKPDPDKSNQGIKPTEIFFTPCSKYIQTVQRLLAPVWQPTTQRHEKLSWPKQETPILGGKRAAKSDGDTVTRMSYPPPLQSLEKRVKVNCPSSTFRLFKAKLQAETRSKQCFQDCGTQPRVHHGDPRRRGDENALGMASQAPAEDQTTTRTSYLPLFSERVNLCKPKVNSIKCETHTLPLLSRGKYSGTKETLSHSQVYGKEPEDQIGSLEPSVTLDPSSNSAPC</sequence>
<feature type="compositionally biased region" description="Basic and acidic residues" evidence="1">
    <location>
        <begin position="232"/>
        <end position="242"/>
    </location>
</feature>
<feature type="region of interest" description="Disordered" evidence="1">
    <location>
        <begin position="168"/>
        <end position="187"/>
    </location>
</feature>
<reference evidence="2" key="1">
    <citation type="submission" date="2019-10" db="EMBL/GenBank/DDBJ databases">
        <title>The sequence and de novo assembly of the wild yak genome.</title>
        <authorList>
            <person name="Liu Y."/>
        </authorList>
    </citation>
    <scope>NUCLEOTIDE SEQUENCE [LARGE SCALE GENOMIC DNA]</scope>
    <source>
        <strain evidence="2">WY2019</strain>
    </source>
</reference>
<keyword evidence="3" id="KW-1185">Reference proteome</keyword>
<organism evidence="2 3">
    <name type="scientific">Bos mutus</name>
    <name type="common">wild yak</name>
    <dbReference type="NCBI Taxonomy" id="72004"/>
    <lineage>
        <taxon>Eukaryota</taxon>
        <taxon>Metazoa</taxon>
        <taxon>Chordata</taxon>
        <taxon>Craniata</taxon>
        <taxon>Vertebrata</taxon>
        <taxon>Euteleostomi</taxon>
        <taxon>Mammalia</taxon>
        <taxon>Eutheria</taxon>
        <taxon>Laurasiatheria</taxon>
        <taxon>Artiodactyla</taxon>
        <taxon>Ruminantia</taxon>
        <taxon>Pecora</taxon>
        <taxon>Bovidae</taxon>
        <taxon>Bovinae</taxon>
        <taxon>Bos</taxon>
    </lineage>
</organism>
<name>A0A6B0RMQ4_9CETA</name>
<dbReference type="AlphaFoldDB" id="A0A6B0RMQ4"/>
<dbReference type="EMBL" id="VBQZ03000062">
    <property type="protein sequence ID" value="MXQ90291.1"/>
    <property type="molecule type" value="Genomic_DNA"/>
</dbReference>
<proteinExistence type="predicted"/>
<feature type="compositionally biased region" description="Polar residues" evidence="1">
    <location>
        <begin position="326"/>
        <end position="335"/>
    </location>
</feature>
<feature type="region of interest" description="Disordered" evidence="1">
    <location>
        <begin position="1"/>
        <end position="21"/>
    </location>
</feature>